<name>A0A2P5GI48_9ENTR</name>
<accession>A0A2P5GI48</accession>
<reference evidence="3 4" key="1">
    <citation type="submission" date="2018-01" db="EMBL/GenBank/DDBJ databases">
        <title>Superficieibacter electus gen. nov., sp. nov., an extended-spectrum beta-lactamase possessing member of the Enterobacteriaceae family, isolated from intensive care unit surfaces.</title>
        <authorList>
            <person name="Potter R.F."/>
            <person name="D'Souza A.W."/>
        </authorList>
    </citation>
    <scope>NUCLEOTIDE SEQUENCE [LARGE SCALE GENOMIC DNA]</scope>
    <source>
        <strain evidence="2 4">BP-1</strain>
        <strain evidence="1 3">BP-2</strain>
    </source>
</reference>
<dbReference type="RefSeq" id="WP_032625805.1">
    <property type="nucleotide sequence ID" value="NZ_PQGD01000029.1"/>
</dbReference>
<dbReference type="OrthoDB" id="7068248at2"/>
<sequence length="994" mass="113565">MDYTKWQSKSENSLKLLNTLSKVKNKNKRNLLRGYLNKSRINKFEIQKIRKDNNLSDCMIIGAVIKGRDGLLKISEKPTSSELYTMITPKPLSWREELSYLSGFINSFEDVSLRHLEVIKSLSYLEQLETDTALRLILKYSEEYGASNFLSYKLAYLISSRDLTSNDQKIVTKIEDEFGHKDRPGFHFSALENLNSRISLFVVARRRVSALIGRVDGNIRKAISLNNFIPTPLSIDDLAEFLLRASESALIDAIYSLVVLFNLDDEFKEAKFELEKRLNSKLISGIHNLLLYTSELKNNEIVTDYYRSLNDEGDYSLDLYRNSSAFLERKDLARYRNKIDKVIGARLLNEIEIKHSHSTAEFEDEKRLLLANDGISTNEKLEIKQDTFYRTYLFLNILRNRNNLLSLTGENIKFIFENTLRLDTLLTEDEMQTLLLTSSEDNKSLVTVLTLALYRKKSADPDTDFDFRTDFISYVKEKFSGSIVKFISDLLESSPAIASYIVVSLDEVTLEKMYGLVSNASEASSIRREILMSVGKKLNQIEYIIEAESINTREKVSKLQKYFDSSRIYVDSVSMKNWLDSNPTMSTEQYRSLFSRSEAIISTAQSDNENESDILYIQLVNSGDYLIPQIAKDAFEQFCLNNEFGIQSYLGRRIRHNTLDGVTTDTVDAVLRKPEHRIVLANQQMQRIVESWLASYKAIVDKLRREHLQFKSSNSLFNASIDTDDSATSENIRLLTNTLRSTGRSELLNELIIAFCWKQITPQLENAARFIRTTLLQQAKDSIDKHFQNHSIGETQIVAELHEAVNEVFIKVSDWFQVPDTGFISASIKDLCQIILIDLNRNNNVEFNGEAIDNKYTGISVHRLYDCLAVLLQNAHTHGEENSVIHIDVSVLKIDLESVLESVSVDITSKVAKHNFEESKLRIEEAISAEEDSTDMVTEGYSGIKKIKFITRANEGKQTMRFRFDNDNSQLTLGFSIHAEIATEENAVTSGAIA</sequence>
<protein>
    <submittedName>
        <fullName evidence="2">Uncharacterized protein</fullName>
    </submittedName>
</protein>
<dbReference type="AlphaFoldDB" id="A0A2P5GI48"/>
<evidence type="ECO:0000313" key="4">
    <source>
        <dbReference type="Proteomes" id="UP000247005"/>
    </source>
</evidence>
<gene>
    <name evidence="2" type="ORF">CHU32_24760</name>
    <name evidence="1" type="ORF">CHU33_21975</name>
</gene>
<dbReference type="Proteomes" id="UP000237073">
    <property type="component" value="Unassembled WGS sequence"/>
</dbReference>
<evidence type="ECO:0000313" key="1">
    <source>
        <dbReference type="EMBL" id="POP41777.1"/>
    </source>
</evidence>
<comment type="caution">
    <text evidence="2">The sequence shown here is derived from an EMBL/GenBank/DDBJ whole genome shotgun (WGS) entry which is preliminary data.</text>
</comment>
<keyword evidence="3" id="KW-1185">Reference proteome</keyword>
<proteinExistence type="predicted"/>
<evidence type="ECO:0000313" key="2">
    <source>
        <dbReference type="EMBL" id="POP42589.1"/>
    </source>
</evidence>
<organism evidence="2 4">
    <name type="scientific">Superficieibacter electus</name>
    <dbReference type="NCBI Taxonomy" id="2022662"/>
    <lineage>
        <taxon>Bacteria</taxon>
        <taxon>Pseudomonadati</taxon>
        <taxon>Pseudomonadota</taxon>
        <taxon>Gammaproteobacteria</taxon>
        <taxon>Enterobacterales</taxon>
        <taxon>Enterobacteriaceae</taxon>
        <taxon>Superficieibacter</taxon>
    </lineage>
</organism>
<dbReference type="EMBL" id="PQGE01000024">
    <property type="protein sequence ID" value="POP41777.1"/>
    <property type="molecule type" value="Genomic_DNA"/>
</dbReference>
<dbReference type="EMBL" id="PQGD01000029">
    <property type="protein sequence ID" value="POP42589.1"/>
    <property type="molecule type" value="Genomic_DNA"/>
</dbReference>
<evidence type="ECO:0000313" key="3">
    <source>
        <dbReference type="Proteomes" id="UP000237073"/>
    </source>
</evidence>
<dbReference type="Proteomes" id="UP000247005">
    <property type="component" value="Unassembled WGS sequence"/>
</dbReference>